<name>A0A931LUZ8_FIMGI</name>
<dbReference type="EMBL" id="JACOSL010000028">
    <property type="protein sequence ID" value="MBI1756351.1"/>
    <property type="molecule type" value="Genomic_DNA"/>
</dbReference>
<dbReference type="NCBIfam" id="TIGR00732">
    <property type="entry name" value="dprA"/>
    <property type="match status" value="1"/>
</dbReference>
<dbReference type="InterPro" id="IPR041614">
    <property type="entry name" value="DprA_WH"/>
</dbReference>
<sequence>MANRFWARSQETPEAGAAAVAEAAEAARAEPNFGELMDERLWQWLAAAELSPARARQILGTVVRERRASRDEIASHPLLSRAEADRVRDASDSAIEGALRAGVRLLAEADYPEGLRSSGEAPPAVFVWGDPACLQAPAVGIVGTRGATAYGKAVASKFAEALARAGATVISGGALGIDSAAHRGALAVGGRTAAVLAGGVDRVYPAVHAGLFMQIREHGCLVSQFALGSSPSGYRFLVRNRLIAGLCRAVVVVEAPERSGALSTAHAANDFGREVFVVPATIDKMGFRGSHALIRDGATLVDHPDQVLEAVGLPTSAALAAPERSPASSVGEAILAALTENPITTDRLAEQTGLGAAQLLAELTDLEMEGWVTKHPGGFAKRV</sequence>
<dbReference type="PANTHER" id="PTHR43022:SF1">
    <property type="entry name" value="PROTEIN SMF"/>
    <property type="match status" value="1"/>
</dbReference>
<dbReference type="Pfam" id="PF02481">
    <property type="entry name" value="DNA_processg_A"/>
    <property type="match status" value="1"/>
</dbReference>
<dbReference type="PANTHER" id="PTHR43022">
    <property type="entry name" value="PROTEIN SMF"/>
    <property type="match status" value="1"/>
</dbReference>
<dbReference type="Gene3D" id="3.40.50.450">
    <property type="match status" value="1"/>
</dbReference>
<dbReference type="Gene3D" id="1.10.10.10">
    <property type="entry name" value="Winged helix-like DNA-binding domain superfamily/Winged helix DNA-binding domain"/>
    <property type="match status" value="1"/>
</dbReference>
<organism evidence="4 5">
    <name type="scientific">Fimbriimonas ginsengisoli</name>
    <dbReference type="NCBI Taxonomy" id="1005039"/>
    <lineage>
        <taxon>Bacteria</taxon>
        <taxon>Bacillati</taxon>
        <taxon>Armatimonadota</taxon>
        <taxon>Fimbriimonadia</taxon>
        <taxon>Fimbriimonadales</taxon>
        <taxon>Fimbriimonadaceae</taxon>
        <taxon>Fimbriimonas</taxon>
    </lineage>
</organism>
<evidence type="ECO:0000259" key="3">
    <source>
        <dbReference type="Pfam" id="PF17782"/>
    </source>
</evidence>
<feature type="domain" description="DprA winged helix" evidence="3">
    <location>
        <begin position="320"/>
        <end position="378"/>
    </location>
</feature>
<dbReference type="AlphaFoldDB" id="A0A931LUZ8"/>
<dbReference type="GO" id="GO:0009294">
    <property type="term" value="P:DNA-mediated transformation"/>
    <property type="evidence" value="ECO:0007669"/>
    <property type="project" value="InterPro"/>
</dbReference>
<dbReference type="SUPFAM" id="SSF102405">
    <property type="entry name" value="MCP/YpsA-like"/>
    <property type="match status" value="1"/>
</dbReference>
<feature type="domain" description="Smf/DprA SLOG" evidence="2">
    <location>
        <begin position="106"/>
        <end position="311"/>
    </location>
</feature>
<dbReference type="Pfam" id="PF17782">
    <property type="entry name" value="WHD_DprA"/>
    <property type="match status" value="1"/>
</dbReference>
<reference evidence="4" key="1">
    <citation type="submission" date="2020-07" db="EMBL/GenBank/DDBJ databases">
        <title>Huge and variable diversity of episymbiotic CPR bacteria and DPANN archaea in groundwater ecosystems.</title>
        <authorList>
            <person name="He C.Y."/>
            <person name="Keren R."/>
            <person name="Whittaker M."/>
            <person name="Farag I.F."/>
            <person name="Doudna J."/>
            <person name="Cate J.H.D."/>
            <person name="Banfield J.F."/>
        </authorList>
    </citation>
    <scope>NUCLEOTIDE SEQUENCE</scope>
    <source>
        <strain evidence="4">NC_groundwater_17_Pr7_B-0.1um_64_12</strain>
    </source>
</reference>
<evidence type="ECO:0000313" key="5">
    <source>
        <dbReference type="Proteomes" id="UP000727962"/>
    </source>
</evidence>
<dbReference type="InterPro" id="IPR057666">
    <property type="entry name" value="DrpA_SLOG"/>
</dbReference>
<protein>
    <submittedName>
        <fullName evidence="4">DNA-protecting protein DprA</fullName>
    </submittedName>
</protein>
<dbReference type="Proteomes" id="UP000727962">
    <property type="component" value="Unassembled WGS sequence"/>
</dbReference>
<evidence type="ECO:0000259" key="2">
    <source>
        <dbReference type="Pfam" id="PF02481"/>
    </source>
</evidence>
<dbReference type="InterPro" id="IPR036388">
    <property type="entry name" value="WH-like_DNA-bd_sf"/>
</dbReference>
<dbReference type="InterPro" id="IPR003488">
    <property type="entry name" value="DprA"/>
</dbReference>
<proteinExistence type="inferred from homology"/>
<gene>
    <name evidence="4" type="primary">dprA</name>
    <name evidence="4" type="ORF">HYR64_04500</name>
</gene>
<evidence type="ECO:0000313" key="4">
    <source>
        <dbReference type="EMBL" id="MBI1756351.1"/>
    </source>
</evidence>
<comment type="caution">
    <text evidence="4">The sequence shown here is derived from an EMBL/GenBank/DDBJ whole genome shotgun (WGS) entry which is preliminary data.</text>
</comment>
<accession>A0A931LUZ8</accession>
<comment type="similarity">
    <text evidence="1">Belongs to the DprA/Smf family.</text>
</comment>
<evidence type="ECO:0000256" key="1">
    <source>
        <dbReference type="ARBA" id="ARBA00006525"/>
    </source>
</evidence>